<dbReference type="GO" id="GO:0032259">
    <property type="term" value="P:methylation"/>
    <property type="evidence" value="ECO:0007669"/>
    <property type="project" value="UniProtKB-KW"/>
</dbReference>
<name>A0ABY4W6Q2_9PROT</name>
<organism evidence="2 3">
    <name type="scientific">Sneathiella marina</name>
    <dbReference type="NCBI Taxonomy" id="2950108"/>
    <lineage>
        <taxon>Bacteria</taxon>
        <taxon>Pseudomonadati</taxon>
        <taxon>Pseudomonadota</taxon>
        <taxon>Alphaproteobacteria</taxon>
        <taxon>Sneathiellales</taxon>
        <taxon>Sneathiellaceae</taxon>
        <taxon>Sneathiella</taxon>
    </lineage>
</organism>
<evidence type="ECO:0000313" key="2">
    <source>
        <dbReference type="EMBL" id="USG62850.1"/>
    </source>
</evidence>
<protein>
    <submittedName>
        <fullName evidence="2">FkbM family methyltransferase</fullName>
    </submittedName>
</protein>
<dbReference type="Proteomes" id="UP001056291">
    <property type="component" value="Chromosome"/>
</dbReference>
<evidence type="ECO:0000313" key="3">
    <source>
        <dbReference type="Proteomes" id="UP001056291"/>
    </source>
</evidence>
<accession>A0ABY4W6Q2</accession>
<dbReference type="InterPro" id="IPR029063">
    <property type="entry name" value="SAM-dependent_MTases_sf"/>
</dbReference>
<feature type="domain" description="Methyltransferase FkbM" evidence="1">
    <location>
        <begin position="95"/>
        <end position="242"/>
    </location>
</feature>
<dbReference type="PANTHER" id="PTHR34203">
    <property type="entry name" value="METHYLTRANSFERASE, FKBM FAMILY PROTEIN"/>
    <property type="match status" value="1"/>
</dbReference>
<dbReference type="Pfam" id="PF05050">
    <property type="entry name" value="Methyltransf_21"/>
    <property type="match status" value="1"/>
</dbReference>
<dbReference type="SUPFAM" id="SSF53335">
    <property type="entry name" value="S-adenosyl-L-methionine-dependent methyltransferases"/>
    <property type="match status" value="1"/>
</dbReference>
<keyword evidence="3" id="KW-1185">Reference proteome</keyword>
<evidence type="ECO:0000259" key="1">
    <source>
        <dbReference type="Pfam" id="PF05050"/>
    </source>
</evidence>
<dbReference type="Gene3D" id="3.40.50.150">
    <property type="entry name" value="Vaccinia Virus protein VP39"/>
    <property type="match status" value="1"/>
</dbReference>
<dbReference type="InterPro" id="IPR052514">
    <property type="entry name" value="SAM-dependent_MTase"/>
</dbReference>
<dbReference type="GO" id="GO:0008168">
    <property type="term" value="F:methyltransferase activity"/>
    <property type="evidence" value="ECO:0007669"/>
    <property type="project" value="UniProtKB-KW"/>
</dbReference>
<keyword evidence="2" id="KW-0808">Transferase</keyword>
<sequence>MANKLEKFFVREFRDKPLKKFFSSVKGLKVICKSLPERLSAVTIREEDHLIICDPRDLVGRSVVLHGNWGRTETEKVVAFLEDKEMLSGNGVAMDLGANIGTQTLYLYLTGKFKKVIAVEAAPKNFDFLHANVRVNGWTESIEPHHAAIYTEDGVINLNLKEEDVSGGHSLLELPGNSNSVEVPAITIKSLINTYSIEPEQVEFVWMDIEGFDFEILQEIQKTIGSKLPVFFEFSPHFMGEQKTREFVEFVQSHYTHIYEFQNLAEDPVRLNEIDAFANTDQKDLLVYSR</sequence>
<gene>
    <name evidence="2" type="ORF">NBZ79_07655</name>
</gene>
<proteinExistence type="predicted"/>
<reference evidence="2" key="1">
    <citation type="submission" date="2022-06" db="EMBL/GenBank/DDBJ databases">
        <title>Sneathiella actinostolidae sp. nov., isolated from a sea anemonein the Western Pacific Ocean.</title>
        <authorList>
            <person name="Wei M.J."/>
        </authorList>
    </citation>
    <scope>NUCLEOTIDE SEQUENCE</scope>
    <source>
        <strain evidence="2">PHK-P5</strain>
    </source>
</reference>
<dbReference type="InterPro" id="IPR006342">
    <property type="entry name" value="FkbM_mtfrase"/>
</dbReference>
<dbReference type="NCBIfam" id="TIGR01444">
    <property type="entry name" value="fkbM_fam"/>
    <property type="match status" value="1"/>
</dbReference>
<dbReference type="RefSeq" id="WP_251937067.1">
    <property type="nucleotide sequence ID" value="NZ_CP098747.1"/>
</dbReference>
<keyword evidence="2" id="KW-0489">Methyltransferase</keyword>
<dbReference type="EMBL" id="CP098747">
    <property type="protein sequence ID" value="USG62850.1"/>
    <property type="molecule type" value="Genomic_DNA"/>
</dbReference>
<dbReference type="PANTHER" id="PTHR34203:SF15">
    <property type="entry name" value="SLL1173 PROTEIN"/>
    <property type="match status" value="1"/>
</dbReference>